<reference evidence="2" key="1">
    <citation type="submission" date="2020-09" db="EMBL/GenBank/DDBJ databases">
        <title>Comparative genome analyses of four rice-infecting Rhizoctonia solani isolates reveal extensive enrichment of homogalacturonan modification genes.</title>
        <authorList>
            <person name="Lee D.-Y."/>
            <person name="Jeon J."/>
            <person name="Kim K.-T."/>
            <person name="Cheong K."/>
            <person name="Song H."/>
            <person name="Choi G."/>
            <person name="Ko J."/>
            <person name="Opiyo S.O."/>
            <person name="Zuo S."/>
            <person name="Madhav S."/>
            <person name="Lee Y.-H."/>
            <person name="Wang G.-L."/>
        </authorList>
    </citation>
    <scope>NUCLEOTIDE SEQUENCE</scope>
    <source>
        <strain evidence="2">AG1-IA YN-7</strain>
    </source>
</reference>
<dbReference type="EMBL" id="JACYCC010000021">
    <property type="protein sequence ID" value="KAF8685632.1"/>
    <property type="molecule type" value="Genomic_DNA"/>
</dbReference>
<evidence type="ECO:0000313" key="2">
    <source>
        <dbReference type="EMBL" id="KAF8685632.1"/>
    </source>
</evidence>
<sequence>MNTYSKRVSASSTQGASGGHSPSDHMESLVKGHFISWATSDASNPPNQPQDLQHRTATNYYEEVLEDSKVMNNYLEQMGTYIAQTVYGYTDGPYFMDSLPDGYKLYRHHSQPENAKKPRSKG</sequence>
<proteinExistence type="predicted"/>
<feature type="compositionally biased region" description="Polar residues" evidence="1">
    <location>
        <begin position="1"/>
        <end position="15"/>
    </location>
</feature>
<organism evidence="2 3">
    <name type="scientific">Rhizoctonia solani</name>
    <dbReference type="NCBI Taxonomy" id="456999"/>
    <lineage>
        <taxon>Eukaryota</taxon>
        <taxon>Fungi</taxon>
        <taxon>Dikarya</taxon>
        <taxon>Basidiomycota</taxon>
        <taxon>Agaricomycotina</taxon>
        <taxon>Agaricomycetes</taxon>
        <taxon>Cantharellales</taxon>
        <taxon>Ceratobasidiaceae</taxon>
        <taxon>Rhizoctonia</taxon>
    </lineage>
</organism>
<dbReference type="AlphaFoldDB" id="A0A8H7HG83"/>
<evidence type="ECO:0000256" key="1">
    <source>
        <dbReference type="SAM" id="MobiDB-lite"/>
    </source>
</evidence>
<feature type="region of interest" description="Disordered" evidence="1">
    <location>
        <begin position="1"/>
        <end position="26"/>
    </location>
</feature>
<name>A0A8H7HG83_9AGAM</name>
<evidence type="ECO:0000313" key="3">
    <source>
        <dbReference type="Proteomes" id="UP000650582"/>
    </source>
</evidence>
<gene>
    <name evidence="2" type="ORF">RHS04_00697</name>
</gene>
<protein>
    <submittedName>
        <fullName evidence="2">Uncharacterized protein</fullName>
    </submittedName>
</protein>
<comment type="caution">
    <text evidence="2">The sequence shown here is derived from an EMBL/GenBank/DDBJ whole genome shotgun (WGS) entry which is preliminary data.</text>
</comment>
<accession>A0A8H7HG83</accession>
<dbReference type="Proteomes" id="UP000650582">
    <property type="component" value="Unassembled WGS sequence"/>
</dbReference>